<feature type="transmembrane region" description="Helical" evidence="1">
    <location>
        <begin position="33"/>
        <end position="54"/>
    </location>
</feature>
<dbReference type="Pfam" id="PF07690">
    <property type="entry name" value="MFS_1"/>
    <property type="match status" value="1"/>
</dbReference>
<proteinExistence type="predicted"/>
<reference evidence="2 3" key="1">
    <citation type="submission" date="2024-04" db="EMBL/GenBank/DDBJ databases">
        <authorList>
            <consortium name="Genoscope - CEA"/>
            <person name="William W."/>
        </authorList>
    </citation>
    <scope>NUCLEOTIDE SEQUENCE [LARGE SCALE GENOMIC DNA]</scope>
</reference>
<keyword evidence="1" id="KW-1133">Transmembrane helix</keyword>
<feature type="transmembrane region" description="Helical" evidence="1">
    <location>
        <begin position="90"/>
        <end position="108"/>
    </location>
</feature>
<keyword evidence="3" id="KW-1185">Reference proteome</keyword>
<keyword evidence="1" id="KW-0472">Membrane</keyword>
<evidence type="ECO:0000313" key="2">
    <source>
        <dbReference type="EMBL" id="CAL1547838.1"/>
    </source>
</evidence>
<dbReference type="InterPro" id="IPR050327">
    <property type="entry name" value="Proton-linked_MCT"/>
</dbReference>
<evidence type="ECO:0000256" key="1">
    <source>
        <dbReference type="SAM" id="Phobius"/>
    </source>
</evidence>
<protein>
    <recommendedName>
        <fullName evidence="4">Monocarboxylate transporter</fullName>
    </recommendedName>
</protein>
<dbReference type="InterPro" id="IPR011701">
    <property type="entry name" value="MFS"/>
</dbReference>
<dbReference type="EMBL" id="CAXITT010001082">
    <property type="protein sequence ID" value="CAL1547838.1"/>
    <property type="molecule type" value="Genomic_DNA"/>
</dbReference>
<dbReference type="GO" id="GO:0008028">
    <property type="term" value="F:monocarboxylic acid transmembrane transporter activity"/>
    <property type="evidence" value="ECO:0007669"/>
    <property type="project" value="TreeGrafter"/>
</dbReference>
<name>A0AAV2INZ1_LYMST</name>
<feature type="transmembrane region" description="Helical" evidence="1">
    <location>
        <begin position="120"/>
        <end position="140"/>
    </location>
</feature>
<dbReference type="Proteomes" id="UP001497497">
    <property type="component" value="Unassembled WGS sequence"/>
</dbReference>
<accession>A0AAV2INZ1</accession>
<dbReference type="SUPFAM" id="SSF103473">
    <property type="entry name" value="MFS general substrate transporter"/>
    <property type="match status" value="1"/>
</dbReference>
<dbReference type="PANTHER" id="PTHR11360">
    <property type="entry name" value="MONOCARBOXYLATE TRANSPORTER"/>
    <property type="match status" value="1"/>
</dbReference>
<dbReference type="PANTHER" id="PTHR11360:SF284">
    <property type="entry name" value="EG:103B4.3 PROTEIN-RELATED"/>
    <property type="match status" value="1"/>
</dbReference>
<evidence type="ECO:0008006" key="4">
    <source>
        <dbReference type="Google" id="ProtNLM"/>
    </source>
</evidence>
<keyword evidence="1" id="KW-0812">Transmembrane</keyword>
<organism evidence="2 3">
    <name type="scientific">Lymnaea stagnalis</name>
    <name type="common">Great pond snail</name>
    <name type="synonym">Helix stagnalis</name>
    <dbReference type="NCBI Taxonomy" id="6523"/>
    <lineage>
        <taxon>Eukaryota</taxon>
        <taxon>Metazoa</taxon>
        <taxon>Spiralia</taxon>
        <taxon>Lophotrochozoa</taxon>
        <taxon>Mollusca</taxon>
        <taxon>Gastropoda</taxon>
        <taxon>Heterobranchia</taxon>
        <taxon>Euthyneura</taxon>
        <taxon>Panpulmonata</taxon>
        <taxon>Hygrophila</taxon>
        <taxon>Lymnaeoidea</taxon>
        <taxon>Lymnaeidae</taxon>
        <taxon>Lymnaea</taxon>
    </lineage>
</organism>
<dbReference type="InterPro" id="IPR036259">
    <property type="entry name" value="MFS_trans_sf"/>
</dbReference>
<sequence>MLGVFVNLSLLLIFVRATGLIILEFLDLYQESATVTTMAFGLSSATFAVFSFLGPTVLMRRFEVRTMAVAGTTLNALCILAMAFAPNIIFINLILILFGLSHSLVLVPQMTLVGFYFKKWLAFATSFVNLGLSVATMGAAPLTQYLLDGYGLQGALLILSAVNMNCVAASLLLRPVSMYSASSSVGARPSVGGKRDKPFVSEDIKHTEEVTELTSTMNSEEIHIQKDLSQTISTGKDSVCFYNAGNEARFKGQIQLQDDAVNGSFQTSPCIQKSAENGNPNVVPVEALVSSNNSSFSSFKDHDKEICSFQENRKINIVHELTLDHTHDIKHYKNITGEALILDGSSTGEALNTDTTPTEIDGENFITENNFGPRFFFRRFKKSVSRSIYTHPVGILLVITAGIGVHTPTIVAYMPAMGRENGVATEQIPFLVT</sequence>
<comment type="caution">
    <text evidence="2">The sequence shown here is derived from an EMBL/GenBank/DDBJ whole genome shotgun (WGS) entry which is preliminary data.</text>
</comment>
<gene>
    <name evidence="2" type="ORF">GSLYS_00021155001</name>
</gene>
<evidence type="ECO:0000313" key="3">
    <source>
        <dbReference type="Proteomes" id="UP001497497"/>
    </source>
</evidence>
<feature type="non-terminal residue" evidence="2">
    <location>
        <position position="433"/>
    </location>
</feature>
<feature type="transmembrane region" description="Helical" evidence="1">
    <location>
        <begin position="152"/>
        <end position="173"/>
    </location>
</feature>
<dbReference type="Gene3D" id="1.20.1250.20">
    <property type="entry name" value="MFS general substrate transporter like domains"/>
    <property type="match status" value="1"/>
</dbReference>
<feature type="transmembrane region" description="Helical" evidence="1">
    <location>
        <begin position="388"/>
        <end position="414"/>
    </location>
</feature>
<dbReference type="AlphaFoldDB" id="A0AAV2INZ1"/>
<feature type="transmembrane region" description="Helical" evidence="1">
    <location>
        <begin position="66"/>
        <end position="84"/>
    </location>
</feature>